<evidence type="ECO:0000313" key="8">
    <source>
        <dbReference type="Proteomes" id="UP001255185"/>
    </source>
</evidence>
<dbReference type="Gene3D" id="3.30.2310.20">
    <property type="entry name" value="RelE-like"/>
    <property type="match status" value="1"/>
</dbReference>
<proteinExistence type="inferred from homology"/>
<accession>A0ABU1TRF5</accession>
<sequence>MGKYLVKFSESAIKELEKHKKSGNKAINNKIDKIFSELKETPFTGEGKPEQLKYNLLGFWSRRINKEHRMIYSDDESIVTVYVISAMGHYSDK</sequence>
<evidence type="ECO:0000256" key="3">
    <source>
        <dbReference type="ARBA" id="ARBA00022722"/>
    </source>
</evidence>
<reference evidence="7 8" key="1">
    <citation type="submission" date="2023-07" db="EMBL/GenBank/DDBJ databases">
        <title>Sorghum-associated microbial communities from plants grown in Nebraska, USA.</title>
        <authorList>
            <person name="Schachtman D."/>
        </authorList>
    </citation>
    <scope>NUCLEOTIDE SEQUENCE [LARGE SCALE GENOMIC DNA]</scope>
    <source>
        <strain evidence="7 8">3773</strain>
    </source>
</reference>
<dbReference type="RefSeq" id="WP_310027022.1">
    <property type="nucleotide sequence ID" value="NZ_JAVDVI010000010.1"/>
</dbReference>
<evidence type="ECO:0000313" key="7">
    <source>
        <dbReference type="EMBL" id="MDR6968445.1"/>
    </source>
</evidence>
<gene>
    <name evidence="7" type="ORF">J2X31_002468</name>
</gene>
<protein>
    <recommendedName>
        <fullName evidence="6">Putative mRNA interferase YoeB</fullName>
    </recommendedName>
</protein>
<dbReference type="SUPFAM" id="SSF143011">
    <property type="entry name" value="RelE-like"/>
    <property type="match status" value="1"/>
</dbReference>
<comment type="caution">
    <text evidence="7">The sequence shown here is derived from an EMBL/GenBank/DDBJ whole genome shotgun (WGS) entry which is preliminary data.</text>
</comment>
<dbReference type="InterPro" id="IPR009614">
    <property type="entry name" value="YoeB_toxin"/>
</dbReference>
<dbReference type="Pfam" id="PF06769">
    <property type="entry name" value="YoeB_toxin"/>
    <property type="match status" value="1"/>
</dbReference>
<keyword evidence="2" id="KW-1277">Toxin-antitoxin system</keyword>
<evidence type="ECO:0000256" key="1">
    <source>
        <dbReference type="ARBA" id="ARBA00008172"/>
    </source>
</evidence>
<dbReference type="PANTHER" id="PTHR38039:SF1">
    <property type="entry name" value="TOXIN YOEB"/>
    <property type="match status" value="1"/>
</dbReference>
<dbReference type="InterPro" id="IPR035093">
    <property type="entry name" value="RelE/ParE_toxin_dom_sf"/>
</dbReference>
<evidence type="ECO:0000256" key="2">
    <source>
        <dbReference type="ARBA" id="ARBA00022649"/>
    </source>
</evidence>
<keyword evidence="8" id="KW-1185">Reference proteome</keyword>
<keyword evidence="3" id="KW-0540">Nuclease</keyword>
<dbReference type="PANTHER" id="PTHR38039">
    <property type="entry name" value="TOXIN YOEB"/>
    <property type="match status" value="1"/>
</dbReference>
<dbReference type="GO" id="GO:0016787">
    <property type="term" value="F:hydrolase activity"/>
    <property type="evidence" value="ECO:0007669"/>
    <property type="project" value="UniProtKB-KW"/>
</dbReference>
<evidence type="ECO:0000256" key="6">
    <source>
        <dbReference type="ARBA" id="ARBA00030388"/>
    </source>
</evidence>
<evidence type="ECO:0000256" key="4">
    <source>
        <dbReference type="ARBA" id="ARBA00022759"/>
    </source>
</evidence>
<dbReference type="EMBL" id="JAVDVI010000010">
    <property type="protein sequence ID" value="MDR6968445.1"/>
    <property type="molecule type" value="Genomic_DNA"/>
</dbReference>
<dbReference type="Proteomes" id="UP001255185">
    <property type="component" value="Unassembled WGS sequence"/>
</dbReference>
<organism evidence="7 8">
    <name type="scientific">Flavobacterium arsenatis</name>
    <dbReference type="NCBI Taxonomy" id="1484332"/>
    <lineage>
        <taxon>Bacteria</taxon>
        <taxon>Pseudomonadati</taxon>
        <taxon>Bacteroidota</taxon>
        <taxon>Flavobacteriia</taxon>
        <taxon>Flavobacteriales</taxon>
        <taxon>Flavobacteriaceae</taxon>
        <taxon>Flavobacterium</taxon>
    </lineage>
</organism>
<dbReference type="NCBIfam" id="TIGR02116">
    <property type="entry name" value="toxin_Txe_YoeB"/>
    <property type="match status" value="1"/>
</dbReference>
<evidence type="ECO:0000256" key="5">
    <source>
        <dbReference type="ARBA" id="ARBA00022801"/>
    </source>
</evidence>
<keyword evidence="5 7" id="KW-0378">Hydrolase</keyword>
<comment type="similarity">
    <text evidence="1">Belongs to the YoeB family.</text>
</comment>
<name>A0ABU1TRF5_9FLAO</name>
<keyword evidence="4" id="KW-0255">Endonuclease</keyword>